<name>A0A9Q8TZM6_9GAMM</name>
<keyword evidence="1" id="KW-0812">Transmembrane</keyword>
<dbReference type="Proteomes" id="UP001056381">
    <property type="component" value="Chromosome"/>
</dbReference>
<keyword evidence="3" id="KW-1185">Reference proteome</keyword>
<keyword evidence="1" id="KW-0472">Membrane</keyword>
<accession>A0A9Q8TZM6</accession>
<proteinExistence type="predicted"/>
<sequence length="96" mass="10578">MKDDSGLENLFEEDKEINEESISKVESIASSLTLVGDIFLGIGWIGLFASIIFSLAIESPFPFFIGIAALLSCWITSLSFKGFSKIIDLLEDIKNK</sequence>
<evidence type="ECO:0000313" key="3">
    <source>
        <dbReference type="Proteomes" id="UP001056381"/>
    </source>
</evidence>
<gene>
    <name evidence="2" type="ORF">M9B40_05395</name>
</gene>
<dbReference type="EMBL" id="CP097966">
    <property type="protein sequence ID" value="URQ63160.1"/>
    <property type="molecule type" value="Genomic_DNA"/>
</dbReference>
<feature type="transmembrane region" description="Helical" evidence="1">
    <location>
        <begin position="63"/>
        <end position="80"/>
    </location>
</feature>
<protein>
    <submittedName>
        <fullName evidence="2">Uncharacterized protein</fullName>
    </submittedName>
</protein>
<keyword evidence="1" id="KW-1133">Transmembrane helix</keyword>
<organism evidence="2 3">
    <name type="scientific">SAR86 cluster bacterium</name>
    <dbReference type="NCBI Taxonomy" id="2030880"/>
    <lineage>
        <taxon>Bacteria</taxon>
        <taxon>Pseudomonadati</taxon>
        <taxon>Pseudomonadota</taxon>
        <taxon>Gammaproteobacteria</taxon>
        <taxon>SAR86 cluster</taxon>
    </lineage>
</organism>
<evidence type="ECO:0000256" key="1">
    <source>
        <dbReference type="SAM" id="Phobius"/>
    </source>
</evidence>
<dbReference type="AlphaFoldDB" id="A0A9Q8TZM6"/>
<evidence type="ECO:0000313" key="2">
    <source>
        <dbReference type="EMBL" id="URQ63160.1"/>
    </source>
</evidence>
<feature type="transmembrane region" description="Helical" evidence="1">
    <location>
        <begin position="34"/>
        <end position="57"/>
    </location>
</feature>
<reference evidence="2" key="1">
    <citation type="submission" date="2022-05" db="EMBL/GenBank/DDBJ databases">
        <title>Single-amplified genomics reveal most streamlined microbe among free-living bacteria.</title>
        <authorList>
            <person name="Roda-Garcia J."/>
            <person name="Haro-Moreno J.M."/>
            <person name="Rodriguez-Valera F."/>
            <person name="Almagro-Moreno S."/>
            <person name="Lopez-Perez M."/>
        </authorList>
    </citation>
    <scope>NUCLEOTIDE SEQUENCE</scope>
    <source>
        <strain evidence="2">TMED112-D2-2</strain>
    </source>
</reference>